<keyword evidence="4" id="KW-1185">Reference proteome</keyword>
<feature type="coiled-coil region" evidence="1">
    <location>
        <begin position="835"/>
        <end position="897"/>
    </location>
</feature>
<sequence>MSASKNASKPQYIQFRQEQLGDIERLKSICFPKTPKTISNQSNNNSVLLNSGGKHNQNLNYFSKQTQQQVYFNDNSTSPSQVQKRREKNKSLDHGTAFFGKENEFCNEELSFNELANNSGGFYGSNKKRQMLKNISQNEMSNLNNDNFDNQNYPRKKSEKKNHFQNMSNLSNNSYIQNNSKVNDQMQHYDYFEPTTRSIHIDNTNQSALMMAQGSNYNISRKSSIGDTPIQPSNVMREMVEFIRRIGCELNDLCLTKMSEKTLQNMIELHLSNVSRMQHMFLEALKDKEPNITLALNVLSKCFEELVEKLGDLITRLRMFNKRKFKNLVESSLSNTLKEVFEENNKLNILEIITDINVFVNQQRKNLYFWRLSTLMESCKHKNKSNAFFQIMNSARQNQSQQILKQEKLKLKLSRVLLIPDSILKQKVQIAFYKWHYCKQLKKQIEGSFIEGSQRLNLIFDKLQRVNKQEGFKLLLQNFKRWQELKVKLGKFVCLIKNLNKKSKCYALESMKKNKFAFQMNKNETIQKVKVLFLAKLIRNVNLRKYKESFENIQHFIRNREMKKQALGKIKNLLEKRNKLILAQSFSNLSNNKAQESRTEKFRAIIISKMIQKLYQTRLHEIFNDLKTELFVRPQPIKLVFKAVQEAIDKIDNPTLRNILRTIDVCFSNKKITRHLNNLRQIQFVLINMNSREITQLNPIWKKLENQQLENEQIYYINQIINKESSFENGSEILNYPILSTNLSAREKQSVQTVLLNLNMDQSKNYLLACETVSDFQMNDSVQQKIIKLCKYIKSRLKESVQKEKLHLNNCRNIRERHLKSNILKYFSLWKQQNYERLITEKDQSSEKVIDLEKQLMQYKIELEKNKVQSTNIMNELGMKREEIIEIETRLEDLTIEKKAKSKCLATALFANYLEKRETRQQQVKRSFIKWIDFVLQKRIASVACQQIEEINTKHIDTRFSSAFYLLKHFQDSYQRRLKIYTLKYLAYNSVCNNSQLNFSQFNTSNVNRSNTPTTLSPNTNLSKKKAHNLSQTNIQSETQKPNNNQQTLSELSQNHNQSESTLNIQTMQQPSIQQNSNFETPLPSPLNSNLSQSILQEAKHKPFFSSAGGNKTKQGILTNGSNSKKNNSNNPNTFGAQQFGFHRENQSQILFQQQQNLFMKKNDSQSNMQILTEDSTSQPPIQLQPTQITNPMISNTSRTGNNNSSSTSSLINLQLQKPYQYQEYSMTSQKHNPRLNQFHQQQENIFVQQQQIDSRSSNSTNNLNNSFHHFYRPPLHNNQEYLDASQQNINTVNSGSTYRAGLNKSFSNYNTQSNHNTSFSNSKQPSNLGYRLSAKTINFLQKFGRGSSTGENPIQGGNSNLFGNTSSSSASQRVLMMSNSQIHNNYQLRNKSNNPDFQSVSSRHVDQDDSFYKKY</sequence>
<evidence type="ECO:0000313" key="4">
    <source>
        <dbReference type="Proteomes" id="UP000009168"/>
    </source>
</evidence>
<feature type="region of interest" description="Disordered" evidence="2">
    <location>
        <begin position="1307"/>
        <end position="1328"/>
    </location>
</feature>
<name>I7LXL3_TETTS</name>
<feature type="region of interest" description="Disordered" evidence="2">
    <location>
        <begin position="1252"/>
        <end position="1275"/>
    </location>
</feature>
<gene>
    <name evidence="3" type="ORF">TTHERM_00469140</name>
</gene>
<protein>
    <submittedName>
        <fullName evidence="3">Uncharacterized protein</fullName>
    </submittedName>
</protein>
<feature type="compositionally biased region" description="Basic and acidic residues" evidence="2">
    <location>
        <begin position="1404"/>
        <end position="1416"/>
    </location>
</feature>
<feature type="compositionally biased region" description="Polar residues" evidence="2">
    <location>
        <begin position="1029"/>
        <end position="1061"/>
    </location>
</feature>
<feature type="region of interest" description="Disordered" evidence="2">
    <location>
        <begin position="140"/>
        <end position="161"/>
    </location>
</feature>
<dbReference type="Proteomes" id="UP000009168">
    <property type="component" value="Unassembled WGS sequence"/>
</dbReference>
<dbReference type="InParanoid" id="I7LXL3"/>
<organism evidence="3 4">
    <name type="scientific">Tetrahymena thermophila (strain SB210)</name>
    <dbReference type="NCBI Taxonomy" id="312017"/>
    <lineage>
        <taxon>Eukaryota</taxon>
        <taxon>Sar</taxon>
        <taxon>Alveolata</taxon>
        <taxon>Ciliophora</taxon>
        <taxon>Intramacronucleata</taxon>
        <taxon>Oligohymenophorea</taxon>
        <taxon>Hymenostomatida</taxon>
        <taxon>Tetrahymenina</taxon>
        <taxon>Tetrahymenidae</taxon>
        <taxon>Tetrahymena</taxon>
    </lineage>
</organism>
<feature type="compositionally biased region" description="Low complexity" evidence="2">
    <location>
        <begin position="140"/>
        <end position="152"/>
    </location>
</feature>
<proteinExistence type="predicted"/>
<feature type="region of interest" description="Disordered" evidence="2">
    <location>
        <begin position="1349"/>
        <end position="1368"/>
    </location>
</feature>
<evidence type="ECO:0000256" key="1">
    <source>
        <dbReference type="SAM" id="Coils"/>
    </source>
</evidence>
<dbReference type="HOGENOM" id="CLU_253392_0_0_1"/>
<evidence type="ECO:0000313" key="3">
    <source>
        <dbReference type="EMBL" id="EAS04865.1"/>
    </source>
</evidence>
<evidence type="ECO:0000256" key="2">
    <source>
        <dbReference type="SAM" id="MobiDB-lite"/>
    </source>
</evidence>
<dbReference type="KEGG" id="tet:TTHERM_00469140"/>
<feature type="compositionally biased region" description="Low complexity" evidence="2">
    <location>
        <begin position="1252"/>
        <end position="1267"/>
    </location>
</feature>
<feature type="region of interest" description="Disordered" evidence="2">
    <location>
        <begin position="1174"/>
        <end position="1209"/>
    </location>
</feature>
<dbReference type="GeneID" id="7824878"/>
<feature type="region of interest" description="Disordered" evidence="2">
    <location>
        <begin position="1104"/>
        <end position="1138"/>
    </location>
</feature>
<accession>I7LXL3</accession>
<feature type="compositionally biased region" description="Low complexity" evidence="2">
    <location>
        <begin position="1179"/>
        <end position="1209"/>
    </location>
</feature>
<feature type="compositionally biased region" description="Low complexity" evidence="2">
    <location>
        <begin position="1010"/>
        <end position="1022"/>
    </location>
</feature>
<feature type="region of interest" description="Disordered" evidence="2">
    <location>
        <begin position="1004"/>
        <end position="1061"/>
    </location>
</feature>
<feature type="region of interest" description="Disordered" evidence="2">
    <location>
        <begin position="1390"/>
        <end position="1416"/>
    </location>
</feature>
<feature type="compositionally biased region" description="Polar residues" evidence="2">
    <location>
        <begin position="1390"/>
        <end position="1403"/>
    </location>
</feature>
<dbReference type="RefSeq" id="XP_001025110.1">
    <property type="nucleotide sequence ID" value="XM_001025110.1"/>
</dbReference>
<reference evidence="4" key="1">
    <citation type="journal article" date="2006" name="PLoS Biol.">
        <title>Macronuclear genome sequence of the ciliate Tetrahymena thermophila, a model eukaryote.</title>
        <authorList>
            <person name="Eisen J.A."/>
            <person name="Coyne R.S."/>
            <person name="Wu M."/>
            <person name="Wu D."/>
            <person name="Thiagarajan M."/>
            <person name="Wortman J.R."/>
            <person name="Badger J.H."/>
            <person name="Ren Q."/>
            <person name="Amedeo P."/>
            <person name="Jones K.M."/>
            <person name="Tallon L.J."/>
            <person name="Delcher A.L."/>
            <person name="Salzberg S.L."/>
            <person name="Silva J.C."/>
            <person name="Haas B.J."/>
            <person name="Majoros W.H."/>
            <person name="Farzad M."/>
            <person name="Carlton J.M."/>
            <person name="Smith R.K. Jr."/>
            <person name="Garg J."/>
            <person name="Pearlman R.E."/>
            <person name="Karrer K.M."/>
            <person name="Sun L."/>
            <person name="Manning G."/>
            <person name="Elde N.C."/>
            <person name="Turkewitz A.P."/>
            <person name="Asai D.J."/>
            <person name="Wilkes D.E."/>
            <person name="Wang Y."/>
            <person name="Cai H."/>
            <person name="Collins K."/>
            <person name="Stewart B.A."/>
            <person name="Lee S.R."/>
            <person name="Wilamowska K."/>
            <person name="Weinberg Z."/>
            <person name="Ruzzo W.L."/>
            <person name="Wloga D."/>
            <person name="Gaertig J."/>
            <person name="Frankel J."/>
            <person name="Tsao C.-C."/>
            <person name="Gorovsky M.A."/>
            <person name="Keeling P.J."/>
            <person name="Waller R.F."/>
            <person name="Patron N.J."/>
            <person name="Cherry J.M."/>
            <person name="Stover N.A."/>
            <person name="Krieger C.J."/>
            <person name="del Toro C."/>
            <person name="Ryder H.F."/>
            <person name="Williamson S.C."/>
            <person name="Barbeau R.A."/>
            <person name="Hamilton E.P."/>
            <person name="Orias E."/>
        </authorList>
    </citation>
    <scope>NUCLEOTIDE SEQUENCE [LARGE SCALE GENOMIC DNA]</scope>
    <source>
        <strain evidence="4">SB210</strain>
    </source>
</reference>
<keyword evidence="1" id="KW-0175">Coiled coil</keyword>
<dbReference type="EMBL" id="GG662441">
    <property type="protein sequence ID" value="EAS04865.1"/>
    <property type="molecule type" value="Genomic_DNA"/>
</dbReference>
<feature type="compositionally biased region" description="Polar residues" evidence="2">
    <location>
        <begin position="1108"/>
        <end position="1119"/>
    </location>
</feature>
<feature type="compositionally biased region" description="Low complexity" evidence="2">
    <location>
        <begin position="1120"/>
        <end position="1133"/>
    </location>
</feature>